<dbReference type="Proteomes" id="UP000837803">
    <property type="component" value="Unassembled WGS sequence"/>
</dbReference>
<protein>
    <submittedName>
        <fullName evidence="1">Uncharacterized protein</fullName>
    </submittedName>
</protein>
<organism evidence="1 2">
    <name type="scientific">Neolewinella maritima</name>
    <dbReference type="NCBI Taxonomy" id="1383882"/>
    <lineage>
        <taxon>Bacteria</taxon>
        <taxon>Pseudomonadati</taxon>
        <taxon>Bacteroidota</taxon>
        <taxon>Saprospiria</taxon>
        <taxon>Saprospirales</taxon>
        <taxon>Lewinellaceae</taxon>
        <taxon>Neolewinella</taxon>
    </lineage>
</organism>
<proteinExistence type="predicted"/>
<reference evidence="1" key="1">
    <citation type="submission" date="2021-12" db="EMBL/GenBank/DDBJ databases">
        <authorList>
            <person name="Rodrigo-Torres L."/>
            <person name="Arahal R. D."/>
            <person name="Lucena T."/>
        </authorList>
    </citation>
    <scope>NUCLEOTIDE SEQUENCE</scope>
    <source>
        <strain evidence="1">CECT 8419</strain>
    </source>
</reference>
<sequence length="35" mass="4082">MAMPLSEYAALLRYEVKRAKDMEAARAEAQRRAKR</sequence>
<gene>
    <name evidence="1" type="ORF">LEM8419_03567</name>
</gene>
<keyword evidence="2" id="KW-1185">Reference proteome</keyword>
<accession>A0ABN8FEN3</accession>
<comment type="caution">
    <text evidence="1">The sequence shown here is derived from an EMBL/GenBank/DDBJ whole genome shotgun (WGS) entry which is preliminary data.</text>
</comment>
<dbReference type="EMBL" id="CAKLPZ010000007">
    <property type="protein sequence ID" value="CAH1002695.1"/>
    <property type="molecule type" value="Genomic_DNA"/>
</dbReference>
<name>A0ABN8FEN3_9BACT</name>
<evidence type="ECO:0000313" key="2">
    <source>
        <dbReference type="Proteomes" id="UP000837803"/>
    </source>
</evidence>
<evidence type="ECO:0000313" key="1">
    <source>
        <dbReference type="EMBL" id="CAH1002695.1"/>
    </source>
</evidence>